<dbReference type="Proteomes" id="UP001156102">
    <property type="component" value="Unassembled WGS sequence"/>
</dbReference>
<dbReference type="PANTHER" id="PTHR39177">
    <property type="entry name" value="ABC TRANSPORTER PERMEASE YTRC-RELATED"/>
    <property type="match status" value="1"/>
</dbReference>
<feature type="transmembrane region" description="Helical" evidence="1">
    <location>
        <begin position="61"/>
        <end position="81"/>
    </location>
</feature>
<sequence>MFSRTLWQQHFKQTKWILIALWLMTLFLLPYEYYNAALSTEWQRLQSGESYSYSYYWEPSGAILLQIAAVVALACALIGWARANQMMDILWSMPFSRRSIFLSQWAFGISHLLLLHAVSWGFMFLVKKTTIHDLYQDFTVWSIYFFLSFAALSAVFSLTLFVGTMTGNIVSQAVLSLILLLLPLGLFSLGNYMYRLHIPEQQPQYYAQMEPIQKAAVALSPAAPFMDLSISYNLDPKGRAPEQPGEQWVSCGALLMPYPVWSLLVSPVYILLSVLIGMRLYERSPNENNGKILLYPLLAKLCLICAAVCCGLVGGAMATGRLIAPAPLLFYAISFIAGCMSYWLLKRLMRLRLAWPGR</sequence>
<feature type="transmembrane region" description="Helical" evidence="1">
    <location>
        <begin position="174"/>
        <end position="194"/>
    </location>
</feature>
<dbReference type="PRINTS" id="PR02026">
    <property type="entry name" value="YTRCYTRDABC"/>
</dbReference>
<evidence type="ECO:0008006" key="4">
    <source>
        <dbReference type="Google" id="ProtNLM"/>
    </source>
</evidence>
<feature type="transmembrane region" description="Helical" evidence="1">
    <location>
        <begin position="293"/>
        <end position="316"/>
    </location>
</feature>
<dbReference type="RefSeq" id="WP_254756146.1">
    <property type="nucleotide sequence ID" value="NZ_JANCLT010000001.1"/>
</dbReference>
<evidence type="ECO:0000256" key="1">
    <source>
        <dbReference type="SAM" id="Phobius"/>
    </source>
</evidence>
<keyword evidence="3" id="KW-1185">Reference proteome</keyword>
<dbReference type="EMBL" id="JANCLT010000001">
    <property type="protein sequence ID" value="MCP8966949.1"/>
    <property type="molecule type" value="Genomic_DNA"/>
</dbReference>
<protein>
    <recommendedName>
        <fullName evidence="4">ABC transporter permease</fullName>
    </recommendedName>
</protein>
<keyword evidence="1" id="KW-0812">Transmembrane</keyword>
<evidence type="ECO:0000313" key="3">
    <source>
        <dbReference type="Proteomes" id="UP001156102"/>
    </source>
</evidence>
<dbReference type="AlphaFoldDB" id="A0AA41X5D3"/>
<dbReference type="InterPro" id="IPR023264">
    <property type="entry name" value="ABC_transptr_acetoin_YtrC/YtrD"/>
</dbReference>
<dbReference type="InterPro" id="IPR053046">
    <property type="entry name" value="ABC-5_transporter"/>
</dbReference>
<keyword evidence="1" id="KW-0472">Membrane</keyword>
<accession>A0AA41X5D3</accession>
<evidence type="ECO:0000313" key="2">
    <source>
        <dbReference type="EMBL" id="MCP8966949.1"/>
    </source>
</evidence>
<keyword evidence="1" id="KW-1133">Transmembrane helix</keyword>
<name>A0AA41X5D3_9BACI</name>
<feature type="transmembrane region" description="Helical" evidence="1">
    <location>
        <begin position="258"/>
        <end position="281"/>
    </location>
</feature>
<feature type="transmembrane region" description="Helical" evidence="1">
    <location>
        <begin position="138"/>
        <end position="162"/>
    </location>
</feature>
<gene>
    <name evidence="2" type="ORF">NK662_00165</name>
</gene>
<proteinExistence type="predicted"/>
<feature type="transmembrane region" description="Helical" evidence="1">
    <location>
        <begin position="16"/>
        <end position="34"/>
    </location>
</feature>
<dbReference type="PANTHER" id="PTHR39177:SF1">
    <property type="entry name" value="ABC TRANSPORTER PERMEASE YTRC-RELATED"/>
    <property type="match status" value="1"/>
</dbReference>
<organism evidence="2 3">
    <name type="scientific">Ectobacillus ponti</name>
    <dbReference type="NCBI Taxonomy" id="2961894"/>
    <lineage>
        <taxon>Bacteria</taxon>
        <taxon>Bacillati</taxon>
        <taxon>Bacillota</taxon>
        <taxon>Bacilli</taxon>
        <taxon>Bacillales</taxon>
        <taxon>Bacillaceae</taxon>
        <taxon>Ectobacillus</taxon>
    </lineage>
</organism>
<comment type="caution">
    <text evidence="2">The sequence shown here is derived from an EMBL/GenBank/DDBJ whole genome shotgun (WGS) entry which is preliminary data.</text>
</comment>
<reference evidence="2" key="1">
    <citation type="submission" date="2022-07" db="EMBL/GenBank/DDBJ databases">
        <authorList>
            <person name="Li W.-J."/>
            <person name="Deng Q.-Q."/>
        </authorList>
    </citation>
    <scope>NUCLEOTIDE SEQUENCE</scope>
    <source>
        <strain evidence="2">SYSU M60031</strain>
    </source>
</reference>
<feature type="transmembrane region" description="Helical" evidence="1">
    <location>
        <begin position="102"/>
        <end position="126"/>
    </location>
</feature>
<feature type="transmembrane region" description="Helical" evidence="1">
    <location>
        <begin position="328"/>
        <end position="345"/>
    </location>
</feature>